<dbReference type="PROSITE" id="PS50928">
    <property type="entry name" value="ABC_TM1"/>
    <property type="match status" value="1"/>
</dbReference>
<keyword evidence="6 7" id="KW-0472">Membrane</keyword>
<evidence type="ECO:0000256" key="4">
    <source>
        <dbReference type="ARBA" id="ARBA00022692"/>
    </source>
</evidence>
<dbReference type="InterPro" id="IPR000515">
    <property type="entry name" value="MetI-like"/>
</dbReference>
<accession>A0ABT1L955</accession>
<feature type="transmembrane region" description="Helical" evidence="7">
    <location>
        <begin position="30"/>
        <end position="50"/>
    </location>
</feature>
<keyword evidence="4 7" id="KW-0812">Transmembrane</keyword>
<dbReference type="PANTHER" id="PTHR43005:SF1">
    <property type="entry name" value="SPERMIDINE_PUTRESCINE TRANSPORT SYSTEM PERMEASE PROTEIN"/>
    <property type="match status" value="1"/>
</dbReference>
<evidence type="ECO:0000256" key="3">
    <source>
        <dbReference type="ARBA" id="ARBA00022475"/>
    </source>
</evidence>
<feature type="transmembrane region" description="Helical" evidence="7">
    <location>
        <begin position="92"/>
        <end position="113"/>
    </location>
</feature>
<evidence type="ECO:0000256" key="1">
    <source>
        <dbReference type="ARBA" id="ARBA00004651"/>
    </source>
</evidence>
<comment type="caution">
    <text evidence="9">The sequence shown here is derived from an EMBL/GenBank/DDBJ whole genome shotgun (WGS) entry which is preliminary data.</text>
</comment>
<keyword evidence="2 7" id="KW-0813">Transport</keyword>
<dbReference type="InterPro" id="IPR035906">
    <property type="entry name" value="MetI-like_sf"/>
</dbReference>
<keyword evidence="10" id="KW-1185">Reference proteome</keyword>
<comment type="similarity">
    <text evidence="7">Belongs to the binding-protein-dependent transport system permease family.</text>
</comment>
<gene>
    <name evidence="9" type="ORF">NK718_03035</name>
</gene>
<feature type="transmembrane region" description="Helical" evidence="7">
    <location>
        <begin position="175"/>
        <end position="198"/>
    </location>
</feature>
<evidence type="ECO:0000313" key="10">
    <source>
        <dbReference type="Proteomes" id="UP001205890"/>
    </source>
</evidence>
<dbReference type="CDD" id="cd06261">
    <property type="entry name" value="TM_PBP2"/>
    <property type="match status" value="1"/>
</dbReference>
<dbReference type="RefSeq" id="WP_254738502.1">
    <property type="nucleotide sequence ID" value="NZ_JANCLU010000002.1"/>
</dbReference>
<protein>
    <submittedName>
        <fullName evidence="9">Sugar ABC transporter permease</fullName>
    </submittedName>
</protein>
<name>A0ABT1L955_9HYPH</name>
<keyword evidence="3" id="KW-1003">Cell membrane</keyword>
<organism evidence="9 10">
    <name type="scientific">Alsobacter ponti</name>
    <dbReference type="NCBI Taxonomy" id="2962936"/>
    <lineage>
        <taxon>Bacteria</taxon>
        <taxon>Pseudomonadati</taxon>
        <taxon>Pseudomonadota</taxon>
        <taxon>Alphaproteobacteria</taxon>
        <taxon>Hyphomicrobiales</taxon>
        <taxon>Alsobacteraceae</taxon>
        <taxon>Alsobacter</taxon>
    </lineage>
</organism>
<dbReference type="PANTHER" id="PTHR43005">
    <property type="entry name" value="BLR7065 PROTEIN"/>
    <property type="match status" value="1"/>
</dbReference>
<dbReference type="SUPFAM" id="SSF161098">
    <property type="entry name" value="MetI-like"/>
    <property type="match status" value="1"/>
</dbReference>
<feature type="transmembrane region" description="Helical" evidence="7">
    <location>
        <begin position="232"/>
        <end position="255"/>
    </location>
</feature>
<dbReference type="EMBL" id="JANCLU010000002">
    <property type="protein sequence ID" value="MCP8937478.1"/>
    <property type="molecule type" value="Genomic_DNA"/>
</dbReference>
<reference evidence="9 10" key="1">
    <citation type="submission" date="2022-07" db="EMBL/GenBank/DDBJ databases">
        <authorList>
            <person name="Li W.-J."/>
            <person name="Deng Q.-Q."/>
        </authorList>
    </citation>
    <scope>NUCLEOTIDE SEQUENCE [LARGE SCALE GENOMIC DNA]</scope>
    <source>
        <strain evidence="9 10">SYSU M60028</strain>
    </source>
</reference>
<evidence type="ECO:0000313" key="9">
    <source>
        <dbReference type="EMBL" id="MCP8937478.1"/>
    </source>
</evidence>
<feature type="domain" description="ABC transmembrane type-1" evidence="8">
    <location>
        <begin position="88"/>
        <end position="304"/>
    </location>
</feature>
<feature type="transmembrane region" description="Helical" evidence="7">
    <location>
        <begin position="125"/>
        <end position="145"/>
    </location>
</feature>
<comment type="subcellular location">
    <subcellularLocation>
        <location evidence="1 7">Cell membrane</location>
        <topology evidence="1 7">Multi-pass membrane protein</topology>
    </subcellularLocation>
</comment>
<evidence type="ECO:0000256" key="5">
    <source>
        <dbReference type="ARBA" id="ARBA00022989"/>
    </source>
</evidence>
<dbReference type="Gene3D" id="1.10.3720.10">
    <property type="entry name" value="MetI-like"/>
    <property type="match status" value="1"/>
</dbReference>
<evidence type="ECO:0000256" key="6">
    <source>
        <dbReference type="ARBA" id="ARBA00023136"/>
    </source>
</evidence>
<dbReference type="Pfam" id="PF00528">
    <property type="entry name" value="BPD_transp_1"/>
    <property type="match status" value="1"/>
</dbReference>
<dbReference type="Proteomes" id="UP001205890">
    <property type="component" value="Unassembled WGS sequence"/>
</dbReference>
<evidence type="ECO:0000256" key="7">
    <source>
        <dbReference type="RuleBase" id="RU363032"/>
    </source>
</evidence>
<evidence type="ECO:0000256" key="2">
    <source>
        <dbReference type="ARBA" id="ARBA00022448"/>
    </source>
</evidence>
<feature type="transmembrane region" description="Helical" evidence="7">
    <location>
        <begin position="281"/>
        <end position="302"/>
    </location>
</feature>
<sequence>MSEATTTLVPTAAPRQPSFWEFVSNDVRTLAFLFLLPTTVVLTCVVLYPFTYALLLSFEDKTAGVPSRFIGLQNYIELLSDREFIEIFYNTVWYTVVAVGIKFLIGLASALVLNQPRRFNNIYRTILFIPWAIPTVIASLIWLWVYNEFNGLLNIVLLRAGILDNGIAWLAEPKWAMWSVIAVVVWSGTPFYTMHFLAGLQSIPKELYEAAEIDGAATLHKFWHVTIPSLKAVFTITVMLSTVFTSTSIVVVNILTNGAPANLTQILPNESYGVAIEAGRMGLGSAINMTLFPFLVVFIVFLTRRMLRKDGT</sequence>
<evidence type="ECO:0000259" key="8">
    <source>
        <dbReference type="PROSITE" id="PS50928"/>
    </source>
</evidence>
<proteinExistence type="inferred from homology"/>
<keyword evidence="5 7" id="KW-1133">Transmembrane helix</keyword>